<reference evidence="3 4" key="1">
    <citation type="submission" date="2019-10" db="EMBL/GenBank/DDBJ databases">
        <title>The Genome Sequence of Clostridium tarantellae Isolated from Fish Brain.</title>
        <authorList>
            <person name="Bano L."/>
            <person name="Kiel M."/>
            <person name="Sales G."/>
            <person name="Doxey A.C."/>
            <person name="Mansfield M.J."/>
            <person name="Schiavone M."/>
            <person name="Rossetto O."/>
            <person name="Pirazzini M."/>
            <person name="Dobrindt U."/>
            <person name="Montecucco C."/>
        </authorList>
    </citation>
    <scope>NUCLEOTIDE SEQUENCE [LARGE SCALE GENOMIC DNA]</scope>
    <source>
        <strain evidence="3 4">DSM 3997</strain>
    </source>
</reference>
<proteinExistence type="predicted"/>
<dbReference type="AlphaFoldDB" id="A0A6I1MLB0"/>
<accession>A0A6I1MLB0</accession>
<dbReference type="InterPro" id="IPR050490">
    <property type="entry name" value="Bact_solute-bd_prot1"/>
</dbReference>
<gene>
    <name evidence="3" type="ORF">GBZ86_08520</name>
</gene>
<dbReference type="EMBL" id="WHJC01000107">
    <property type="protein sequence ID" value="MPQ43800.1"/>
    <property type="molecule type" value="Genomic_DNA"/>
</dbReference>
<feature type="chain" id="PRO_5039107470" evidence="1">
    <location>
        <begin position="22"/>
        <end position="490"/>
    </location>
</feature>
<dbReference type="Gene3D" id="3.40.190.10">
    <property type="entry name" value="Periplasmic binding protein-like II"/>
    <property type="match status" value="1"/>
</dbReference>
<evidence type="ECO:0000313" key="3">
    <source>
        <dbReference type="EMBL" id="MPQ43800.1"/>
    </source>
</evidence>
<sequence length="490" mass="55200">MKLKKLLAVAVATIMTTSMLAGCGGSDSGASGSNGDKPVTLTWYTVGEAPKDLAIVQSKLNEYLDEKINVNVDMRFIGYGDYDKKMSVIVNSGEEYDIMFTNAWNYLSNARKGAYVDLSEMLDNQGKGMKETVDPRFWEGVEVDGKIYGIPAQKELGVAPMWAFTKEYVDKYNIPYEDIHNFEDLEPWLKVIKENEPDVVPFYIAGNGFTAQTTFDYVIEPVGISYSDPYNEDGTFKVQNIFETPEMEKTLKTLRKYYEAGYINQDSATTQDNKAVKRFVTKGDGCPGADAIWSKDLKYPVVTSQIMDTYITNTSTTGSVMAVSSTSKNPEKAVEFLNLLNTDSYVRNMVNYGLEGTHYEKIGDNQIKLDETKSKDYSVPYYTLGNMYLLDVLDTEETNKWDTFEEFNAEAKVSPILGFKFNTEPVSTEIAAITNVLDEFRTILYSGSVNVDEYLPKLNAKLKEQGIGKIIEEMQTQIDKWAKENDKLKK</sequence>
<dbReference type="Pfam" id="PF01547">
    <property type="entry name" value="SBP_bac_1"/>
    <property type="match status" value="1"/>
</dbReference>
<organism evidence="3 4">
    <name type="scientific">Clostridium tarantellae</name>
    <dbReference type="NCBI Taxonomy" id="39493"/>
    <lineage>
        <taxon>Bacteria</taxon>
        <taxon>Bacillati</taxon>
        <taxon>Bacillota</taxon>
        <taxon>Clostridia</taxon>
        <taxon>Eubacteriales</taxon>
        <taxon>Clostridiaceae</taxon>
        <taxon>Clostridium</taxon>
    </lineage>
</organism>
<dbReference type="Pfam" id="PF12010">
    <property type="entry name" value="DUF3502"/>
    <property type="match status" value="1"/>
</dbReference>
<dbReference type="SUPFAM" id="SSF53850">
    <property type="entry name" value="Periplasmic binding protein-like II"/>
    <property type="match status" value="1"/>
</dbReference>
<feature type="signal peptide" evidence="1">
    <location>
        <begin position="1"/>
        <end position="21"/>
    </location>
</feature>
<dbReference type="Proteomes" id="UP000430345">
    <property type="component" value="Unassembled WGS sequence"/>
</dbReference>
<dbReference type="PANTHER" id="PTHR43649:SF17">
    <property type="entry name" value="ABC TRANSPORTER SOLUTE BINDING PROTEIN-SUGAR TRANSPORT"/>
    <property type="match status" value="1"/>
</dbReference>
<feature type="domain" description="DUF3502" evidence="2">
    <location>
        <begin position="415"/>
        <end position="483"/>
    </location>
</feature>
<name>A0A6I1MLB0_9CLOT</name>
<comment type="caution">
    <text evidence="3">The sequence shown here is derived from an EMBL/GenBank/DDBJ whole genome shotgun (WGS) entry which is preliminary data.</text>
</comment>
<dbReference type="InterPro" id="IPR022627">
    <property type="entry name" value="DUF3502"/>
</dbReference>
<dbReference type="InterPro" id="IPR006059">
    <property type="entry name" value="SBP"/>
</dbReference>
<evidence type="ECO:0000256" key="1">
    <source>
        <dbReference type="SAM" id="SignalP"/>
    </source>
</evidence>
<keyword evidence="1" id="KW-0732">Signal</keyword>
<dbReference type="PANTHER" id="PTHR43649">
    <property type="entry name" value="ARABINOSE-BINDING PROTEIN-RELATED"/>
    <property type="match status" value="1"/>
</dbReference>
<protein>
    <submittedName>
        <fullName evidence="3">Extracellular solute-binding protein</fullName>
    </submittedName>
</protein>
<evidence type="ECO:0000259" key="2">
    <source>
        <dbReference type="Pfam" id="PF12010"/>
    </source>
</evidence>
<evidence type="ECO:0000313" key="4">
    <source>
        <dbReference type="Proteomes" id="UP000430345"/>
    </source>
</evidence>
<keyword evidence="4" id="KW-1185">Reference proteome</keyword>
<dbReference type="PROSITE" id="PS51257">
    <property type="entry name" value="PROKAR_LIPOPROTEIN"/>
    <property type="match status" value="1"/>
</dbReference>